<feature type="compositionally biased region" description="Polar residues" evidence="4">
    <location>
        <begin position="25"/>
        <end position="34"/>
    </location>
</feature>
<feature type="region of interest" description="Disordered" evidence="4">
    <location>
        <begin position="1"/>
        <end position="57"/>
    </location>
</feature>
<feature type="compositionally biased region" description="Acidic residues" evidence="4">
    <location>
        <begin position="1254"/>
        <end position="1264"/>
    </location>
</feature>
<keyword evidence="6" id="KW-1185">Reference proteome</keyword>
<feature type="region of interest" description="Disordered" evidence="4">
    <location>
        <begin position="1254"/>
        <end position="1286"/>
    </location>
</feature>
<sequence length="1286" mass="142970">MSSHYNLISNKHGDGSYENDLPARSNLSDFNKSSLEPEADEEEDDDADFNPFLKGSPSVEASSSLSLEIEGLDANVVDSGGENTLHGGTRSSKLVHDKKWDSTGNVGQDGRIVMQNKVALEEACEKSKKRKSLLMAGPQDETREVRDNGSSSGTDVAIYVLETGIHNTSLCKPITGFDDNDDAICKRTRARYSLASFTLDELETFLQETDDDDLQNVNEEEEYRKFLAAVLQGGDGDERTTQEIGNDDDEDNDADFEIEIEEALESDLDDCLLISNWKEENERAGRRPETRQKRRQRASIQSKKHRSEKAKRPLRPLLPSAPIAPGPNIDGRHLMPASHFLSSPQECLMNGFMPHQVGQLYCLLHEHVQLLIQVYSLCVLEPSRQHIASQVQGLLSEMLCQLEKVLAWRNIPYPSFCFCPPYIHPSAVDEDCRYLPPEDTAWSSQTIDDLRGLSSINSKSEGCVNLLLSDERYGHVRSVPADSSQVSQGSGWLPVVVGPILSILDVAPLKLVGRYMDDVSTAAREHQRHYLEASSSIHFEKEPLFPLAVCPPFAQIKGEITKGSAATPENSVVPSSSLNHKPPKKTLAATLVENTKKQSVALVPKPIAKLAQQFFSLFNPALFPHKPPPAPVAHRILFTDVEDELLAMGLMEYNTDWKAIQQRFLPCKSKHQIFVRQKNRCSSKAPDNPIKAVRRMKTSPLTTEEKARISEGLRVFKLDWMSIWKFIVPYRDPSLLQRQWRIAHGTQKSYRMDSAKREKRRLYELRRRQRKTAAIRSPHTSDNEIENAGRPNGSGEDCMDNDNEAYVHEAFLADWQPPSTSTISSEISPLHLKSRCQPNLSAEVCKRVREEPGNHGNQEFQSERCRSHEFPAPVEDTREPDSNPAHYLSFESHNMAPNCPVPDLTLNSSKYKPIFRPYRSRRPRSSRLIRLAPDLPPVNLPPSVRVISQAAFRSSQHGASTVVGVAGSIGAGAENSGCTPSCVVGSAYLVNATQNRSKILNPNIPKFSSQESGFFKNRYANEEKGHGSDLLMHPLLYEVPEDGHLPYYPLNCSTRTPSSFSFFPVNAHPFQNPCPKDLSVSGLHKSLWSRKTVSTSCGLNFHPLLQRSDVVSNISDAHPTSHLSVDFDLSRDALSQPHTPFNACGSASNLAACAKSTTFSGDANGLDLEINLNSAPRKDKYLGRDLIEGNLVALSISTVHSVEDATDTHKIHASKDGGDCSKDGNGNQSLPEIVMEQEELSDSDEEVEHVEFECEEMTDSEGEAEGLHNEEIVNTHKKDDADVNPS</sequence>
<dbReference type="PANTHER" id="PTHR16088:SF3">
    <property type="entry name" value="GON-4-LIKE PROTEIN"/>
    <property type="match status" value="1"/>
</dbReference>
<dbReference type="Proteomes" id="UP001279734">
    <property type="component" value="Unassembled WGS sequence"/>
</dbReference>
<reference evidence="5" key="1">
    <citation type="submission" date="2023-05" db="EMBL/GenBank/DDBJ databases">
        <title>Nepenthes gracilis genome sequencing.</title>
        <authorList>
            <person name="Fukushima K."/>
        </authorList>
    </citation>
    <scope>NUCLEOTIDE SEQUENCE</scope>
    <source>
        <strain evidence="5">SING2019-196</strain>
    </source>
</reference>
<feature type="region of interest" description="Disordered" evidence="4">
    <location>
        <begin position="769"/>
        <end position="801"/>
    </location>
</feature>
<dbReference type="InterPro" id="IPR052435">
    <property type="entry name" value="YY1-Transcr_Regul"/>
</dbReference>
<proteinExistence type="predicted"/>
<evidence type="ECO:0000313" key="5">
    <source>
        <dbReference type="EMBL" id="GMH05306.1"/>
    </source>
</evidence>
<dbReference type="EMBL" id="BSYO01000005">
    <property type="protein sequence ID" value="GMH05306.1"/>
    <property type="molecule type" value="Genomic_DNA"/>
</dbReference>
<protein>
    <recommendedName>
        <fullName evidence="7">Homeodomain-like superfamily protein</fullName>
    </recommendedName>
</protein>
<dbReference type="GO" id="GO:0005634">
    <property type="term" value="C:nucleus"/>
    <property type="evidence" value="ECO:0007669"/>
    <property type="project" value="TreeGrafter"/>
</dbReference>
<evidence type="ECO:0008006" key="7">
    <source>
        <dbReference type="Google" id="ProtNLM"/>
    </source>
</evidence>
<evidence type="ECO:0000256" key="2">
    <source>
        <dbReference type="ARBA" id="ARBA00023163"/>
    </source>
</evidence>
<dbReference type="PANTHER" id="PTHR16088">
    <property type="entry name" value="YY1 ASSOCIATED PROTEIN-RELATED"/>
    <property type="match status" value="1"/>
</dbReference>
<feature type="compositionally biased region" description="Basic and acidic residues" evidence="4">
    <location>
        <begin position="1265"/>
        <end position="1286"/>
    </location>
</feature>
<accession>A0AAD3S6L4</accession>
<evidence type="ECO:0000256" key="3">
    <source>
        <dbReference type="ARBA" id="ARBA00023242"/>
    </source>
</evidence>
<evidence type="ECO:0000313" key="6">
    <source>
        <dbReference type="Proteomes" id="UP001279734"/>
    </source>
</evidence>
<feature type="region of interest" description="Disordered" evidence="4">
    <location>
        <begin position="1208"/>
        <end position="1229"/>
    </location>
</feature>
<feature type="region of interest" description="Disordered" evidence="4">
    <location>
        <begin position="282"/>
        <end position="325"/>
    </location>
</feature>
<comment type="caution">
    <text evidence="5">The sequence shown here is derived from an EMBL/GenBank/DDBJ whole genome shotgun (WGS) entry which is preliminary data.</text>
</comment>
<gene>
    <name evidence="5" type="ORF">Nepgr_007146</name>
</gene>
<dbReference type="GO" id="GO:0006355">
    <property type="term" value="P:regulation of DNA-templated transcription"/>
    <property type="evidence" value="ECO:0007669"/>
    <property type="project" value="TreeGrafter"/>
</dbReference>
<feature type="compositionally biased region" description="Acidic residues" evidence="4">
    <location>
        <begin position="37"/>
        <end position="48"/>
    </location>
</feature>
<organism evidence="5 6">
    <name type="scientific">Nepenthes gracilis</name>
    <name type="common">Slender pitcher plant</name>
    <dbReference type="NCBI Taxonomy" id="150966"/>
    <lineage>
        <taxon>Eukaryota</taxon>
        <taxon>Viridiplantae</taxon>
        <taxon>Streptophyta</taxon>
        <taxon>Embryophyta</taxon>
        <taxon>Tracheophyta</taxon>
        <taxon>Spermatophyta</taxon>
        <taxon>Magnoliopsida</taxon>
        <taxon>eudicotyledons</taxon>
        <taxon>Gunneridae</taxon>
        <taxon>Pentapetalae</taxon>
        <taxon>Caryophyllales</taxon>
        <taxon>Nepenthaceae</taxon>
        <taxon>Nepenthes</taxon>
    </lineage>
</organism>
<keyword evidence="1" id="KW-0805">Transcription regulation</keyword>
<feature type="compositionally biased region" description="Basic residues" evidence="4">
    <location>
        <begin position="292"/>
        <end position="314"/>
    </location>
</feature>
<name>A0AAD3S6L4_NEPGR</name>
<keyword evidence="2" id="KW-0804">Transcription</keyword>
<feature type="compositionally biased region" description="Basic and acidic residues" evidence="4">
    <location>
        <begin position="282"/>
        <end position="291"/>
    </location>
</feature>
<evidence type="ECO:0000256" key="4">
    <source>
        <dbReference type="SAM" id="MobiDB-lite"/>
    </source>
</evidence>
<feature type="compositionally biased region" description="Basic and acidic residues" evidence="4">
    <location>
        <begin position="1208"/>
        <end position="1222"/>
    </location>
</feature>
<dbReference type="GO" id="GO:0003712">
    <property type="term" value="F:transcription coregulator activity"/>
    <property type="evidence" value="ECO:0007669"/>
    <property type="project" value="TreeGrafter"/>
</dbReference>
<keyword evidence="3" id="KW-0539">Nucleus</keyword>
<evidence type="ECO:0000256" key="1">
    <source>
        <dbReference type="ARBA" id="ARBA00023015"/>
    </source>
</evidence>